<dbReference type="InterPro" id="IPR006225">
    <property type="entry name" value="PsdUridine_synth_RluC/D"/>
</dbReference>
<dbReference type="Gene3D" id="3.30.2350.10">
    <property type="entry name" value="Pseudouridine synthase"/>
    <property type="match status" value="1"/>
</dbReference>
<evidence type="ECO:0000259" key="6">
    <source>
        <dbReference type="SMART" id="SM00363"/>
    </source>
</evidence>
<dbReference type="EC" id="5.4.99.-" evidence="5"/>
<evidence type="ECO:0000256" key="3">
    <source>
        <dbReference type="PIRSR" id="PIRSR606225-1"/>
    </source>
</evidence>
<dbReference type="PANTHER" id="PTHR21600">
    <property type="entry name" value="MITOCHONDRIAL RNA PSEUDOURIDINE SYNTHASE"/>
    <property type="match status" value="1"/>
</dbReference>
<evidence type="ECO:0000256" key="2">
    <source>
        <dbReference type="ARBA" id="ARBA00023235"/>
    </source>
</evidence>
<dbReference type="SUPFAM" id="SSF55174">
    <property type="entry name" value="Alpha-L RNA-binding motif"/>
    <property type="match status" value="1"/>
</dbReference>
<dbReference type="InterPro" id="IPR050188">
    <property type="entry name" value="RluA_PseudoU_synthase"/>
</dbReference>
<comment type="similarity">
    <text evidence="1 5">Belongs to the pseudouridine synthase RluA family.</text>
</comment>
<dbReference type="GO" id="GO:0000455">
    <property type="term" value="P:enzyme-directed rRNA pseudouridine synthesis"/>
    <property type="evidence" value="ECO:0007669"/>
    <property type="project" value="TreeGrafter"/>
</dbReference>
<keyword evidence="8" id="KW-1185">Reference proteome</keyword>
<dbReference type="PROSITE" id="PS01129">
    <property type="entry name" value="PSI_RLU"/>
    <property type="match status" value="1"/>
</dbReference>
<dbReference type="InterPro" id="IPR002942">
    <property type="entry name" value="S4_RNA-bd"/>
</dbReference>
<dbReference type="PATRIC" id="fig|999894.6.peg.828"/>
<dbReference type="Gene3D" id="3.10.290.10">
    <property type="entry name" value="RNA-binding S4 domain"/>
    <property type="match status" value="1"/>
</dbReference>
<dbReference type="PROSITE" id="PS50889">
    <property type="entry name" value="S4"/>
    <property type="match status" value="1"/>
</dbReference>
<feature type="active site" evidence="3">
    <location>
        <position position="142"/>
    </location>
</feature>
<comment type="caution">
    <text evidence="7">The sequence shown here is derived from an EMBL/GenBank/DDBJ whole genome shotgun (WGS) entry which is preliminary data.</text>
</comment>
<dbReference type="GO" id="GO:0016829">
    <property type="term" value="F:lyase activity"/>
    <property type="evidence" value="ECO:0007669"/>
    <property type="project" value="UniProtKB-KW"/>
</dbReference>
<protein>
    <recommendedName>
        <fullName evidence="5">Pseudouridine synthase</fullName>
        <ecNumber evidence="5">5.4.99.-</ecNumber>
    </recommendedName>
</protein>
<dbReference type="OrthoDB" id="9807829at2"/>
<dbReference type="Proteomes" id="UP000078390">
    <property type="component" value="Unassembled WGS sequence"/>
</dbReference>
<dbReference type="RefSeq" id="WP_068669594.1">
    <property type="nucleotide sequence ID" value="NZ_LWLG01000003.1"/>
</dbReference>
<evidence type="ECO:0000256" key="4">
    <source>
        <dbReference type="PROSITE-ProRule" id="PRU00182"/>
    </source>
</evidence>
<gene>
    <name evidence="7" type="ORF">TDIS_0831</name>
</gene>
<sequence>MPEEKVFLLKVDAEDAGKRLDAFLAEKIPELTRSRIKRLVTEGLIEIKGIGELKASRKVRTGEEIMVRVPPPEEVSLEPEEVPFEILYEDGDLAVIVKPPGVVVHPGAGHLKGTLVHGLLKRLSGLSGVGGELRPGIVHRLDKDTSGLMVVAKNDRAHLRLTAMFKGREVEKWYLALVHGVPEPRAGRINVPIGRHPVHRKKMMAGALRGREAETFYRVRETFRRAALLEVRPLTGRTHQIRVHLSHIGHPIVGDSLYGGRRPQGPKAERQMLHAWRLSFEHPVSGEKLSFEAPPPPDFQKLLEELRGCER</sequence>
<feature type="domain" description="RNA-binding S4" evidence="6">
    <location>
        <begin position="18"/>
        <end position="83"/>
    </location>
</feature>
<keyword evidence="7" id="KW-0456">Lyase</keyword>
<dbReference type="GO" id="GO:0003723">
    <property type="term" value="F:RNA binding"/>
    <property type="evidence" value="ECO:0007669"/>
    <property type="project" value="UniProtKB-KW"/>
</dbReference>
<dbReference type="InterPro" id="IPR006224">
    <property type="entry name" value="PsdUridine_synth_RluA-like_CS"/>
</dbReference>
<evidence type="ECO:0000256" key="1">
    <source>
        <dbReference type="ARBA" id="ARBA00010876"/>
    </source>
</evidence>
<dbReference type="Pfam" id="PF00849">
    <property type="entry name" value="PseudoU_synth_2"/>
    <property type="match status" value="1"/>
</dbReference>
<organism evidence="7 8">
    <name type="scientific">Thermosulfurimonas dismutans</name>
    <dbReference type="NCBI Taxonomy" id="999894"/>
    <lineage>
        <taxon>Bacteria</taxon>
        <taxon>Pseudomonadati</taxon>
        <taxon>Thermodesulfobacteriota</taxon>
        <taxon>Thermodesulfobacteria</taxon>
        <taxon>Thermodesulfobacteriales</taxon>
        <taxon>Thermodesulfobacteriaceae</taxon>
        <taxon>Thermosulfurimonas</taxon>
    </lineage>
</organism>
<reference evidence="7 8" key="1">
    <citation type="submission" date="2016-04" db="EMBL/GenBank/DDBJ databases">
        <title>Genome analysis of Thermosulfurimonas dismutans, the first thermophilic sulfur-disproportionating bacterium of the phylum Thermodesulfobacteria.</title>
        <authorList>
            <person name="Mardanov A.V."/>
            <person name="Beletsky A.V."/>
            <person name="Kadnikov V.V."/>
            <person name="Slobodkin A.I."/>
            <person name="Ravin N.V."/>
        </authorList>
    </citation>
    <scope>NUCLEOTIDE SEQUENCE [LARGE SCALE GENOMIC DNA]</scope>
    <source>
        <strain evidence="7 8">S95</strain>
    </source>
</reference>
<dbReference type="InterPro" id="IPR036986">
    <property type="entry name" value="S4_RNA-bd_sf"/>
</dbReference>
<evidence type="ECO:0000256" key="5">
    <source>
        <dbReference type="RuleBase" id="RU362028"/>
    </source>
</evidence>
<keyword evidence="2 5" id="KW-0413">Isomerase</keyword>
<accession>A0A179D625</accession>
<dbReference type="SUPFAM" id="SSF55120">
    <property type="entry name" value="Pseudouridine synthase"/>
    <property type="match status" value="1"/>
</dbReference>
<keyword evidence="4" id="KW-0694">RNA-binding</keyword>
<comment type="function">
    <text evidence="5">Responsible for synthesis of pseudouridine from uracil.</text>
</comment>
<evidence type="ECO:0000313" key="7">
    <source>
        <dbReference type="EMBL" id="OAQ21179.1"/>
    </source>
</evidence>
<dbReference type="EMBL" id="LWLG01000003">
    <property type="protein sequence ID" value="OAQ21179.1"/>
    <property type="molecule type" value="Genomic_DNA"/>
</dbReference>
<dbReference type="CDD" id="cd00165">
    <property type="entry name" value="S4"/>
    <property type="match status" value="1"/>
</dbReference>
<comment type="catalytic activity">
    <reaction evidence="5">
        <text>a uridine in RNA = a pseudouridine in RNA</text>
        <dbReference type="Rhea" id="RHEA:48348"/>
        <dbReference type="Rhea" id="RHEA-COMP:12068"/>
        <dbReference type="Rhea" id="RHEA-COMP:12069"/>
        <dbReference type="ChEBI" id="CHEBI:65314"/>
        <dbReference type="ChEBI" id="CHEBI:65315"/>
    </reaction>
</comment>
<evidence type="ECO:0000313" key="8">
    <source>
        <dbReference type="Proteomes" id="UP000078390"/>
    </source>
</evidence>
<name>A0A179D625_9BACT</name>
<dbReference type="NCBIfam" id="TIGR00005">
    <property type="entry name" value="rluA_subfam"/>
    <property type="match status" value="1"/>
</dbReference>
<dbReference type="InterPro" id="IPR020103">
    <property type="entry name" value="PsdUridine_synth_cat_dom_sf"/>
</dbReference>
<dbReference type="InterPro" id="IPR006145">
    <property type="entry name" value="PsdUridine_synth_RsuA/RluA"/>
</dbReference>
<dbReference type="AlphaFoldDB" id="A0A179D625"/>
<proteinExistence type="inferred from homology"/>
<dbReference type="PANTHER" id="PTHR21600:SF44">
    <property type="entry name" value="RIBOSOMAL LARGE SUBUNIT PSEUDOURIDINE SYNTHASE D"/>
    <property type="match status" value="1"/>
</dbReference>
<dbReference type="SMART" id="SM00363">
    <property type="entry name" value="S4"/>
    <property type="match status" value="1"/>
</dbReference>
<dbReference type="GO" id="GO:0120159">
    <property type="term" value="F:rRNA pseudouridine synthase activity"/>
    <property type="evidence" value="ECO:0007669"/>
    <property type="project" value="UniProtKB-ARBA"/>
</dbReference>
<dbReference type="STRING" id="999894.TDIS_0831"/>
<dbReference type="CDD" id="cd02869">
    <property type="entry name" value="PseudoU_synth_RluA_like"/>
    <property type="match status" value="1"/>
</dbReference>